<accession>A0A1U8KCE9</accession>
<reference evidence="3" key="2">
    <citation type="submission" date="2025-08" db="UniProtKB">
        <authorList>
            <consortium name="RefSeq"/>
        </authorList>
    </citation>
    <scope>IDENTIFICATION</scope>
</reference>
<name>A0A1U8KCE9_GOSHI</name>
<dbReference type="PANTHER" id="PTHR33064:SF37">
    <property type="entry name" value="RIBONUCLEASE H"/>
    <property type="match status" value="1"/>
</dbReference>
<dbReference type="Proteomes" id="UP000818029">
    <property type="component" value="Chromosome A10"/>
</dbReference>
<keyword evidence="2" id="KW-1185">Reference proteome</keyword>
<dbReference type="GeneID" id="107915524"/>
<evidence type="ECO:0000313" key="2">
    <source>
        <dbReference type="Proteomes" id="UP000818029"/>
    </source>
</evidence>
<evidence type="ECO:0000259" key="1">
    <source>
        <dbReference type="Pfam" id="PF17919"/>
    </source>
</evidence>
<protein>
    <submittedName>
        <fullName evidence="3">Uncharacterized mitochondrial protein AtMg00860-like</fullName>
    </submittedName>
</protein>
<dbReference type="InterPro" id="IPR051320">
    <property type="entry name" value="Viral_Replic_Matur_Polypro"/>
</dbReference>
<dbReference type="InterPro" id="IPR043128">
    <property type="entry name" value="Rev_trsase/Diguanyl_cyclase"/>
</dbReference>
<dbReference type="PaxDb" id="3635-A0A1U8KCE9"/>
<evidence type="ECO:0000313" key="3">
    <source>
        <dbReference type="RefSeq" id="XP_016700162.1"/>
    </source>
</evidence>
<dbReference type="RefSeq" id="XP_016700162.1">
    <property type="nucleotide sequence ID" value="XM_016844673.1"/>
</dbReference>
<dbReference type="AlphaFoldDB" id="A0A1U8KCE9"/>
<dbReference type="FunFam" id="3.30.70.270:FF:000020">
    <property type="entry name" value="Transposon Tf2-6 polyprotein-like Protein"/>
    <property type="match status" value="1"/>
</dbReference>
<dbReference type="InterPro" id="IPR041577">
    <property type="entry name" value="RT_RNaseH_2"/>
</dbReference>
<dbReference type="Gene3D" id="3.30.70.270">
    <property type="match status" value="2"/>
</dbReference>
<dbReference type="Pfam" id="PF17919">
    <property type="entry name" value="RT_RNaseH_2"/>
    <property type="match status" value="1"/>
</dbReference>
<dbReference type="KEGG" id="ghi:107915524"/>
<dbReference type="SMR" id="A0A1U8KCE9"/>
<dbReference type="SUPFAM" id="SSF56672">
    <property type="entry name" value="DNA/RNA polymerases"/>
    <property type="match status" value="1"/>
</dbReference>
<dbReference type="PANTHER" id="PTHR33064">
    <property type="entry name" value="POL PROTEIN"/>
    <property type="match status" value="1"/>
</dbReference>
<proteinExistence type="predicted"/>
<gene>
    <name evidence="3" type="primary">LOC107915524</name>
</gene>
<sequence length="214" mass="24380">MGRGQRASDRGIGQTEVRQPALPYLDQFVVVFIDDILVYSKTNDEYDEHLKVVLQILHEKQLYAKLIKFSAERICVDPRKIKAVLDWKQPKNISEIHSFLGLAGYYWQFVEGFSLIAASLTKLLCKGVPFVWTDEQQLSFEKLKSVLTQALVLIQPESGKEFVVYSDALHVDLGFVLIQDGKVVAYASRHLKTHEGNYLINHLELAAMIFALKI</sequence>
<feature type="domain" description="Reverse transcriptase/retrotransposon-derived protein RNase H-like" evidence="1">
    <location>
        <begin position="132"/>
        <end position="213"/>
    </location>
</feature>
<reference evidence="2" key="1">
    <citation type="journal article" date="2020" name="Nat. Genet.">
        <title>Genomic diversifications of five Gossypium allopolyploid species and their impact on cotton improvement.</title>
        <authorList>
            <person name="Chen Z.J."/>
            <person name="Sreedasyam A."/>
            <person name="Ando A."/>
            <person name="Song Q."/>
            <person name="De Santiago L.M."/>
            <person name="Hulse-Kemp A.M."/>
            <person name="Ding M."/>
            <person name="Ye W."/>
            <person name="Kirkbride R.C."/>
            <person name="Jenkins J."/>
            <person name="Plott C."/>
            <person name="Lovell J."/>
            <person name="Lin Y.M."/>
            <person name="Vaughn R."/>
            <person name="Liu B."/>
            <person name="Simpson S."/>
            <person name="Scheffler B.E."/>
            <person name="Wen L."/>
            <person name="Saski C.A."/>
            <person name="Grover C.E."/>
            <person name="Hu G."/>
            <person name="Conover J.L."/>
            <person name="Carlson J.W."/>
            <person name="Shu S."/>
            <person name="Boston L.B."/>
            <person name="Williams M."/>
            <person name="Peterson D.G."/>
            <person name="McGee K."/>
            <person name="Jones D.C."/>
            <person name="Wendel J.F."/>
            <person name="Stelly D.M."/>
            <person name="Grimwood J."/>
            <person name="Schmutz J."/>
        </authorList>
    </citation>
    <scope>NUCLEOTIDE SEQUENCE [LARGE SCALE GENOMIC DNA]</scope>
    <source>
        <strain evidence="2">cv. TM-1</strain>
    </source>
</reference>
<dbReference type="STRING" id="3635.A0A1U8KCE9"/>
<dbReference type="InterPro" id="IPR043502">
    <property type="entry name" value="DNA/RNA_pol_sf"/>
</dbReference>
<organism evidence="2 3">
    <name type="scientific">Gossypium hirsutum</name>
    <name type="common">Upland cotton</name>
    <name type="synonym">Gossypium mexicanum</name>
    <dbReference type="NCBI Taxonomy" id="3635"/>
    <lineage>
        <taxon>Eukaryota</taxon>
        <taxon>Viridiplantae</taxon>
        <taxon>Streptophyta</taxon>
        <taxon>Embryophyta</taxon>
        <taxon>Tracheophyta</taxon>
        <taxon>Spermatophyta</taxon>
        <taxon>Magnoliopsida</taxon>
        <taxon>eudicotyledons</taxon>
        <taxon>Gunneridae</taxon>
        <taxon>Pentapetalae</taxon>
        <taxon>rosids</taxon>
        <taxon>malvids</taxon>
        <taxon>Malvales</taxon>
        <taxon>Malvaceae</taxon>
        <taxon>Malvoideae</taxon>
        <taxon>Gossypium</taxon>
    </lineage>
</organism>